<evidence type="ECO:0000313" key="1">
    <source>
        <dbReference type="EMBL" id="EFB32844.1"/>
    </source>
</evidence>
<reference evidence="1 2" key="1">
    <citation type="submission" date="2009-11" db="EMBL/GenBank/DDBJ databases">
        <authorList>
            <person name="Weinstock G."/>
            <person name="Sodergren E."/>
            <person name="Clifton S."/>
            <person name="Fulton L."/>
            <person name="Fulton B."/>
            <person name="Courtney L."/>
            <person name="Fronick C."/>
            <person name="Harrison M."/>
            <person name="Strong C."/>
            <person name="Farmer C."/>
            <person name="Delahaunty K."/>
            <person name="Markovic C."/>
            <person name="Hall O."/>
            <person name="Minx P."/>
            <person name="Tomlinson C."/>
            <person name="Mitreva M."/>
            <person name="Nelson J."/>
            <person name="Hou S."/>
            <person name="Wollam A."/>
            <person name="Pepin K.H."/>
            <person name="Johnson M."/>
            <person name="Bhonagiri V."/>
            <person name="Nash W.E."/>
            <person name="Warren W."/>
            <person name="Chinwalla A."/>
            <person name="Mardis E.R."/>
            <person name="Wilson R.K."/>
        </authorList>
    </citation>
    <scope>NUCLEOTIDE SEQUENCE [LARGE SCALE GENOMIC DNA]</scope>
    <source>
        <strain evidence="1 2">F0302</strain>
    </source>
</reference>
<proteinExistence type="predicted"/>
<name>D1QPG9_9BACT</name>
<sequence length="41" mass="4762">MFDNLAQIYDFLPRKANIEAIKVGLGFVNHKYGYCKVSIQR</sequence>
<dbReference type="Proteomes" id="UP000004079">
    <property type="component" value="Unassembled WGS sequence"/>
</dbReference>
<dbReference type="HOGENOM" id="CLU_3274619_0_0_10"/>
<comment type="caution">
    <text evidence="1">The sequence shown here is derived from an EMBL/GenBank/DDBJ whole genome shotgun (WGS) entry which is preliminary data.</text>
</comment>
<protein>
    <submittedName>
        <fullName evidence="1">Uncharacterized protein</fullName>
    </submittedName>
</protein>
<evidence type="ECO:0000313" key="2">
    <source>
        <dbReference type="Proteomes" id="UP000004079"/>
    </source>
</evidence>
<dbReference type="AlphaFoldDB" id="D1QPG9"/>
<accession>D1QPG9</accession>
<gene>
    <name evidence="1" type="ORF">HMPREF0971_00859</name>
</gene>
<dbReference type="EMBL" id="ACUZ02000010">
    <property type="protein sequence ID" value="EFB32844.1"/>
    <property type="molecule type" value="Genomic_DNA"/>
</dbReference>
<dbReference type="STRING" id="649760.HMPREF0971_00859"/>
<organism evidence="1 2">
    <name type="scientific">Segatella oris F0302</name>
    <dbReference type="NCBI Taxonomy" id="649760"/>
    <lineage>
        <taxon>Bacteria</taxon>
        <taxon>Pseudomonadati</taxon>
        <taxon>Bacteroidota</taxon>
        <taxon>Bacteroidia</taxon>
        <taxon>Bacteroidales</taxon>
        <taxon>Prevotellaceae</taxon>
        <taxon>Segatella</taxon>
    </lineage>
</organism>